<dbReference type="EC" id="2.7.13.3" evidence="2"/>
<dbReference type="InterPro" id="IPR011495">
    <property type="entry name" value="Sig_transdc_His_kin_sub2_dim/P"/>
</dbReference>
<keyword evidence="9" id="KW-0812">Transmembrane</keyword>
<feature type="domain" description="Histidine kinase/HSP90-like ATPase" evidence="11">
    <location>
        <begin position="555"/>
        <end position="651"/>
    </location>
</feature>
<dbReference type="InterPro" id="IPR011990">
    <property type="entry name" value="TPR-like_helical_dom_sf"/>
</dbReference>
<dbReference type="SUPFAM" id="SSF55874">
    <property type="entry name" value="ATPase domain of HSP90 chaperone/DNA topoisomerase II/histidine kinase"/>
    <property type="match status" value="1"/>
</dbReference>
<dbReference type="EMBL" id="CP032157">
    <property type="protein sequence ID" value="AXY72746.1"/>
    <property type="molecule type" value="Genomic_DNA"/>
</dbReference>
<dbReference type="InterPro" id="IPR003594">
    <property type="entry name" value="HATPase_dom"/>
</dbReference>
<dbReference type="AlphaFoldDB" id="A0A3B7MI77"/>
<dbReference type="RefSeq" id="WP_119048584.1">
    <property type="nucleotide sequence ID" value="NZ_CP032157.1"/>
</dbReference>
<dbReference type="SUPFAM" id="SSF48452">
    <property type="entry name" value="TPR-like"/>
    <property type="match status" value="2"/>
</dbReference>
<evidence type="ECO:0000313" key="13">
    <source>
        <dbReference type="Proteomes" id="UP000263900"/>
    </source>
</evidence>
<keyword evidence="6" id="KW-0418">Kinase</keyword>
<sequence length="658" mass="73277">MPFPWKIVFLLPLLATACRDKKNNGPNDLSSFRILIDQANDEQQKLPPRLAAAQAAYALALLSGDKPAQLESIRTTGVLYLAMDSIDRAMASFVHLQKLADSVGDKENRGMGLNNIGLIFYERSVYDSAIIYYEQAGRLFRTLGDTLRIIQGDINTGIAYKNIGDYEKAFSLATGAARMMEGMPASAELGTVYNTLGNTLKDLSRPKEALIYHQKAIAIRRQLKDSIGIAASLNNTGNVYKSMKAYGQAIDHYLQALAIKNTMGSKRSRITTIDNIAEAYLGMQEYGLAAQYEAEALAGRSESEDKDGWMLSANRMAKIHMARHEPDKAKQLALRIDSLANAPIYISHQLKNALLLEEIYAAAKDYPNANRYAKKALELKDSLFNADMSAAISGMNARYNTEEQQQKIALAEKNDIIQEQEISQQRNFLLLMGCIIASLLVITYLLYVSNKLRKKARERTELLMAELNHRVKNSLQIISGILQLQTSVTENPQEIERIEAGRSRIQSISIVHNLLYQKEYTGSIQMDAFMTQITNNIGLAFQDQQAVIAEHSIDPVALNADQAIPVGLIANELLINIYKYSQTSGEPLVVRIGMTLDKNTCRLMIRDNGQSWDMAAARRQRKGLGLLLVNMLIQQLKATWQSAREAGENVQLVSFTKA</sequence>
<dbReference type="Proteomes" id="UP000263900">
    <property type="component" value="Chromosome"/>
</dbReference>
<dbReference type="CDD" id="cd16936">
    <property type="entry name" value="HATPase_RsbW-like"/>
    <property type="match status" value="1"/>
</dbReference>
<keyword evidence="3" id="KW-0597">Phosphoprotein</keyword>
<feature type="transmembrane region" description="Helical" evidence="9">
    <location>
        <begin position="428"/>
        <end position="447"/>
    </location>
</feature>
<dbReference type="Gene3D" id="1.25.40.10">
    <property type="entry name" value="Tetratricopeptide repeat domain"/>
    <property type="match status" value="2"/>
</dbReference>
<dbReference type="Gene3D" id="3.30.565.10">
    <property type="entry name" value="Histidine kinase-like ATPase, C-terminal domain"/>
    <property type="match status" value="1"/>
</dbReference>
<evidence type="ECO:0000256" key="8">
    <source>
        <dbReference type="PROSITE-ProRule" id="PRU00339"/>
    </source>
</evidence>
<feature type="domain" description="Signal transduction histidine kinase subgroup 2 dimerisation and phosphoacceptor" evidence="10">
    <location>
        <begin position="466"/>
        <end position="537"/>
    </location>
</feature>
<dbReference type="PANTHER" id="PTHR41523">
    <property type="entry name" value="TWO-COMPONENT SYSTEM SENSOR PROTEIN"/>
    <property type="match status" value="1"/>
</dbReference>
<feature type="repeat" description="TPR" evidence="8">
    <location>
        <begin position="230"/>
        <end position="263"/>
    </location>
</feature>
<evidence type="ECO:0000256" key="3">
    <source>
        <dbReference type="ARBA" id="ARBA00022553"/>
    </source>
</evidence>
<comment type="catalytic activity">
    <reaction evidence="1">
        <text>ATP + protein L-histidine = ADP + protein N-phospho-L-histidine.</text>
        <dbReference type="EC" id="2.7.13.3"/>
    </reaction>
</comment>
<dbReference type="SMART" id="SM00028">
    <property type="entry name" value="TPR"/>
    <property type="match status" value="3"/>
</dbReference>
<dbReference type="PROSITE" id="PS51257">
    <property type="entry name" value="PROKAR_LIPOPROTEIN"/>
    <property type="match status" value="1"/>
</dbReference>
<evidence type="ECO:0000256" key="7">
    <source>
        <dbReference type="ARBA" id="ARBA00022840"/>
    </source>
</evidence>
<evidence type="ECO:0000256" key="5">
    <source>
        <dbReference type="ARBA" id="ARBA00022741"/>
    </source>
</evidence>
<keyword evidence="9" id="KW-0472">Membrane</keyword>
<keyword evidence="5" id="KW-0547">Nucleotide-binding</keyword>
<keyword evidence="8" id="KW-0802">TPR repeat</keyword>
<dbReference type="PROSITE" id="PS50005">
    <property type="entry name" value="TPR"/>
    <property type="match status" value="1"/>
</dbReference>
<dbReference type="Pfam" id="PF13581">
    <property type="entry name" value="HATPase_c_2"/>
    <property type="match status" value="1"/>
</dbReference>
<dbReference type="GO" id="GO:0005524">
    <property type="term" value="F:ATP binding"/>
    <property type="evidence" value="ECO:0007669"/>
    <property type="project" value="UniProtKB-KW"/>
</dbReference>
<evidence type="ECO:0000256" key="6">
    <source>
        <dbReference type="ARBA" id="ARBA00022777"/>
    </source>
</evidence>
<evidence type="ECO:0000259" key="10">
    <source>
        <dbReference type="Pfam" id="PF07568"/>
    </source>
</evidence>
<dbReference type="Pfam" id="PF13424">
    <property type="entry name" value="TPR_12"/>
    <property type="match status" value="1"/>
</dbReference>
<evidence type="ECO:0000256" key="9">
    <source>
        <dbReference type="SAM" id="Phobius"/>
    </source>
</evidence>
<evidence type="ECO:0000256" key="4">
    <source>
        <dbReference type="ARBA" id="ARBA00022679"/>
    </source>
</evidence>
<protein>
    <recommendedName>
        <fullName evidence="2">histidine kinase</fullName>
        <ecNumber evidence="2">2.7.13.3</ecNumber>
    </recommendedName>
</protein>
<keyword evidence="4" id="KW-0808">Transferase</keyword>
<dbReference type="PANTHER" id="PTHR41523:SF8">
    <property type="entry name" value="ETHYLENE RESPONSE SENSOR PROTEIN"/>
    <property type="match status" value="1"/>
</dbReference>
<keyword evidence="9" id="KW-1133">Transmembrane helix</keyword>
<dbReference type="Pfam" id="PF07568">
    <property type="entry name" value="HisKA_2"/>
    <property type="match status" value="1"/>
</dbReference>
<keyword evidence="13" id="KW-1185">Reference proteome</keyword>
<reference evidence="12 13" key="1">
    <citation type="submission" date="2018-09" db="EMBL/GenBank/DDBJ databases">
        <title>Genome sequencing of strain 6GH32-13.</title>
        <authorList>
            <person name="Weon H.-Y."/>
            <person name="Heo J."/>
            <person name="Kwon S.-W."/>
        </authorList>
    </citation>
    <scope>NUCLEOTIDE SEQUENCE [LARGE SCALE GENOMIC DNA]</scope>
    <source>
        <strain evidence="12 13">5GH32-13</strain>
    </source>
</reference>
<proteinExistence type="predicted"/>
<evidence type="ECO:0000259" key="11">
    <source>
        <dbReference type="Pfam" id="PF13581"/>
    </source>
</evidence>
<keyword evidence="7" id="KW-0067">ATP-binding</keyword>
<dbReference type="OrthoDB" id="1223659at2"/>
<accession>A0A3B7MI77</accession>
<dbReference type="Gene3D" id="3.30.450.20">
    <property type="entry name" value="PAS domain"/>
    <property type="match status" value="1"/>
</dbReference>
<gene>
    <name evidence="12" type="ORF">D3H65_01615</name>
</gene>
<dbReference type="KEGG" id="pseg:D3H65_01615"/>
<evidence type="ECO:0000313" key="12">
    <source>
        <dbReference type="EMBL" id="AXY72746.1"/>
    </source>
</evidence>
<organism evidence="12 13">
    <name type="scientific">Paraflavitalea soli</name>
    <dbReference type="NCBI Taxonomy" id="2315862"/>
    <lineage>
        <taxon>Bacteria</taxon>
        <taxon>Pseudomonadati</taxon>
        <taxon>Bacteroidota</taxon>
        <taxon>Chitinophagia</taxon>
        <taxon>Chitinophagales</taxon>
        <taxon>Chitinophagaceae</taxon>
        <taxon>Paraflavitalea</taxon>
    </lineage>
</organism>
<evidence type="ECO:0000256" key="2">
    <source>
        <dbReference type="ARBA" id="ARBA00012438"/>
    </source>
</evidence>
<dbReference type="InterPro" id="IPR019734">
    <property type="entry name" value="TPR_rpt"/>
</dbReference>
<dbReference type="GO" id="GO:0004673">
    <property type="term" value="F:protein histidine kinase activity"/>
    <property type="evidence" value="ECO:0007669"/>
    <property type="project" value="UniProtKB-EC"/>
</dbReference>
<name>A0A3B7MI77_9BACT</name>
<dbReference type="InterPro" id="IPR036890">
    <property type="entry name" value="HATPase_C_sf"/>
</dbReference>
<evidence type="ECO:0000256" key="1">
    <source>
        <dbReference type="ARBA" id="ARBA00000085"/>
    </source>
</evidence>